<feature type="domain" description="DUF630" evidence="4">
    <location>
        <begin position="1"/>
        <end position="57"/>
    </location>
</feature>
<proteinExistence type="predicted"/>
<evidence type="ECO:0000313" key="6">
    <source>
        <dbReference type="Proteomes" id="UP001227230"/>
    </source>
</evidence>
<feature type="region of interest" description="Disordered" evidence="2">
    <location>
        <begin position="439"/>
        <end position="463"/>
    </location>
</feature>
<evidence type="ECO:0000259" key="4">
    <source>
        <dbReference type="Pfam" id="PF04783"/>
    </source>
</evidence>
<dbReference type="EMBL" id="CP126650">
    <property type="protein sequence ID" value="WJZ83522.1"/>
    <property type="molecule type" value="Genomic_DNA"/>
</dbReference>
<feature type="compositionally biased region" description="Low complexity" evidence="2">
    <location>
        <begin position="222"/>
        <end position="233"/>
    </location>
</feature>
<dbReference type="Pfam" id="PF04782">
    <property type="entry name" value="DUF632"/>
    <property type="match status" value="1"/>
</dbReference>
<feature type="compositionally biased region" description="Polar residues" evidence="2">
    <location>
        <begin position="103"/>
        <end position="116"/>
    </location>
</feature>
<feature type="compositionally biased region" description="Pro residues" evidence="2">
    <location>
        <begin position="242"/>
        <end position="251"/>
    </location>
</feature>
<evidence type="ECO:0008006" key="7">
    <source>
        <dbReference type="Google" id="ProtNLM"/>
    </source>
</evidence>
<keyword evidence="1" id="KW-0175">Coiled coil</keyword>
<organism evidence="5 6">
    <name type="scientific">Vitis vinifera</name>
    <name type="common">Grape</name>
    <dbReference type="NCBI Taxonomy" id="29760"/>
    <lineage>
        <taxon>Eukaryota</taxon>
        <taxon>Viridiplantae</taxon>
        <taxon>Streptophyta</taxon>
        <taxon>Embryophyta</taxon>
        <taxon>Tracheophyta</taxon>
        <taxon>Spermatophyta</taxon>
        <taxon>Magnoliopsida</taxon>
        <taxon>eudicotyledons</taxon>
        <taxon>Gunneridae</taxon>
        <taxon>Pentapetalae</taxon>
        <taxon>rosids</taxon>
        <taxon>Vitales</taxon>
        <taxon>Vitaceae</taxon>
        <taxon>Viteae</taxon>
        <taxon>Vitis</taxon>
    </lineage>
</organism>
<dbReference type="PANTHER" id="PTHR21450">
    <property type="entry name" value="PROTEIN ALTERED PHOSPHATE STARVATION RESPONSE 1"/>
    <property type="match status" value="1"/>
</dbReference>
<protein>
    <recommendedName>
        <fullName evidence="7">Nitrate regulatory gene2 protein</fullName>
    </recommendedName>
</protein>
<accession>A0ABY9BLR9</accession>
<evidence type="ECO:0000259" key="3">
    <source>
        <dbReference type="Pfam" id="PF04782"/>
    </source>
</evidence>
<dbReference type="InterPro" id="IPR006867">
    <property type="entry name" value="DUF632"/>
</dbReference>
<feature type="region of interest" description="Disordered" evidence="2">
    <location>
        <begin position="222"/>
        <end position="255"/>
    </location>
</feature>
<dbReference type="InterPro" id="IPR006868">
    <property type="entry name" value="DUF630"/>
</dbReference>
<keyword evidence="6" id="KW-1185">Reference proteome</keyword>
<dbReference type="PANTHER" id="PTHR21450:SF41">
    <property type="entry name" value="RNA POLYMERASE SUBUNIT BETA, PUTATIVE (DUF630 AND DUF632)-RELATED"/>
    <property type="match status" value="1"/>
</dbReference>
<feature type="compositionally biased region" description="Basic and acidic residues" evidence="2">
    <location>
        <begin position="128"/>
        <end position="142"/>
    </location>
</feature>
<reference evidence="5 6" key="1">
    <citation type="journal article" date="2023" name="Hortic Res">
        <title>The complete reference genome for grapevine (Vitis vinifera L.) genetics and breeding.</title>
        <authorList>
            <person name="Shi X."/>
            <person name="Cao S."/>
            <person name="Wang X."/>
            <person name="Huang S."/>
            <person name="Wang Y."/>
            <person name="Liu Z."/>
            <person name="Liu W."/>
            <person name="Leng X."/>
            <person name="Peng Y."/>
            <person name="Wang N."/>
            <person name="Wang Y."/>
            <person name="Ma Z."/>
            <person name="Xu X."/>
            <person name="Zhang F."/>
            <person name="Xue H."/>
            <person name="Zhong H."/>
            <person name="Wang Y."/>
            <person name="Zhang K."/>
            <person name="Velt A."/>
            <person name="Avia K."/>
            <person name="Holtgrawe D."/>
            <person name="Grimplet J."/>
            <person name="Matus J.T."/>
            <person name="Ware D."/>
            <person name="Wu X."/>
            <person name="Wang H."/>
            <person name="Liu C."/>
            <person name="Fang Y."/>
            <person name="Rustenholz C."/>
            <person name="Cheng Z."/>
            <person name="Xiao H."/>
            <person name="Zhou Y."/>
        </authorList>
    </citation>
    <scope>NUCLEOTIDE SEQUENCE [LARGE SCALE GENOMIC DNA]</scope>
    <source>
        <strain evidence="6">cv. Pinot noir / PN40024</strain>
        <tissue evidence="5">Leaf</tissue>
    </source>
</reference>
<dbReference type="Pfam" id="PF04783">
    <property type="entry name" value="DUF630"/>
    <property type="match status" value="1"/>
</dbReference>
<dbReference type="Proteomes" id="UP001227230">
    <property type="component" value="Chromosome 3"/>
</dbReference>
<name>A0ABY9BLR9_VITVI</name>
<gene>
    <name evidence="5" type="ORF">VitviT2T_003193</name>
</gene>
<feature type="compositionally biased region" description="Polar residues" evidence="2">
    <location>
        <begin position="439"/>
        <end position="454"/>
    </location>
</feature>
<feature type="coiled-coil region" evidence="1">
    <location>
        <begin position="719"/>
        <end position="746"/>
    </location>
</feature>
<feature type="region of interest" description="Disordered" evidence="2">
    <location>
        <begin position="87"/>
        <end position="142"/>
    </location>
</feature>
<evidence type="ECO:0000256" key="1">
    <source>
        <dbReference type="SAM" id="Coils"/>
    </source>
</evidence>
<evidence type="ECO:0000313" key="5">
    <source>
        <dbReference type="EMBL" id="WJZ83522.1"/>
    </source>
</evidence>
<evidence type="ECO:0000256" key="2">
    <source>
        <dbReference type="SAM" id="MobiDB-lite"/>
    </source>
</evidence>
<sequence length="812" mass="91323">MGCTTSKIDDLPAVALCRERCACLDDAIQQRYTFAAYHVAYMKSLQVIGGSLQEFFDLDLDGSAVSPVLPLPVQKKGDHEVQREIKLKAEPSGLSPAAAALNDRSNSNSGSHLNFHSDSDDEDGSMESLHHSEHYSPRHGYQDHLGYDEEALSSFPRGFMNVNMNFMKNQATQSVTYQHRPASPEKMHMGEASYYPYAYPNNNPSSYPYGYGGGNYGYYGQQPQQPYGASSPAMATGASSSKPPPPPPSPPSSSAWDFFNPFESYDKYYPPYTPSRDSKDLREEEGIPDLEDEDYLHEVVKEIHGNQKFVDGGGGGGNYAKMMENQSEKVDNMDAHYQRQSVSADNDRVEYEVHMLEKKVVDSEEKAGDRGNVAAFKARGGPRGMYEVVREIQVQFVRASECGNELAKMLEVGKHPYHPKNQVSSKMLHAISPSVAALVSSQPATSKNAESSASGEKADPMELEFDGGAGMRSGNLSSTLQKLHLWEKKLYDEVKVEEKMRVAHERKSRKLKRLDERGAEAHKVDSTRSMIRSLSTKIRIAIQVVEKISLKINKLRDDELWPQLNELIQGLTRMWKSMLECHRSQCQAIREARNLDVISSHKLSDAHLDATLRLERDLLHWTSMFSSWIAAQKGYVRALNNWLVKCLLYEPEETADGIAPFSPGRVGAPPAFVICNQWSQAMDRISEKEVVDSIRVFAKSIFQLWERGRLEMRQRALVDKDLERKVKDLDREDQKIQKEIQALDKKMVPIAGHSDGLALAGHLVYQSETSSNNSIHANLQHIFESMERFTANSLRAYEELLQRIEEDKLAEA</sequence>
<feature type="domain" description="DUF632" evidence="3">
    <location>
        <begin position="385"/>
        <end position="701"/>
    </location>
</feature>